<evidence type="ECO:0000256" key="6">
    <source>
        <dbReference type="ARBA" id="ARBA00007389"/>
    </source>
</evidence>
<dbReference type="GO" id="GO:0008198">
    <property type="term" value="F:ferrous iron binding"/>
    <property type="evidence" value="ECO:0007669"/>
    <property type="project" value="TreeGrafter"/>
</dbReference>
<dbReference type="UniPathway" id="UPA00246"/>
<evidence type="ECO:0000256" key="9">
    <source>
        <dbReference type="ARBA" id="ARBA00023211"/>
    </source>
</evidence>
<gene>
    <name evidence="11" type="ORF">FXB40_28130</name>
</gene>
<keyword evidence="12" id="KW-1185">Reference proteome</keyword>
<dbReference type="PANTHER" id="PTHR30387:SF2">
    <property type="entry name" value="MANNONATE DEHYDRATASE"/>
    <property type="match status" value="1"/>
</dbReference>
<comment type="cofactor">
    <cofactor evidence="3">
        <name>Fe(2+)</name>
        <dbReference type="ChEBI" id="CHEBI:29033"/>
    </cofactor>
</comment>
<evidence type="ECO:0000313" key="11">
    <source>
        <dbReference type="EMBL" id="TYL91782.1"/>
    </source>
</evidence>
<comment type="cofactor">
    <cofactor evidence="2">
        <name>Mn(2+)</name>
        <dbReference type="ChEBI" id="CHEBI:29035"/>
    </cofactor>
</comment>
<dbReference type="GO" id="GO:0030145">
    <property type="term" value="F:manganese ion binding"/>
    <property type="evidence" value="ECO:0007669"/>
    <property type="project" value="TreeGrafter"/>
</dbReference>
<evidence type="ECO:0000256" key="10">
    <source>
        <dbReference type="ARBA" id="ARBA00023239"/>
    </source>
</evidence>
<keyword evidence="9" id="KW-0464">Manganese</keyword>
<sequence length="402" mass="44404">MDRRDFGRALLAGAASTAVMGQGGTVVAATSTGPTIDAPYRVMPDLPVKRNDGIRMGGDYHSIAGTSITDSRSLAYFKRFNAIHITCRAPSALSKEELKSFPQFGSFLDADGPWDGDGLKRMQDDCQKAGMILEGVRMDSVYIIMKPGPERERYLDIIRENIRKASAAGISLISYHWTMIPIRRNAKVLGRGGSTYEAFKLEPNYSDLPPTAASGRVSLEDYWSRIADFLNGVVPLAREMKVKLACHPYDPGGLPLGYQGVDNWDAVDYVAALKKYELLHDDVYNGFTYDTGVAGESLDDPNSQLGILRYLSERGKIAQVHFRNVRGHRNDFVEVYHDEGDVKLLDCLRVLRDTGWTGTLLPDHSPVHPDDPKKLEGFAFAYGYIEGLLGAAKDEAMRATQS</sequence>
<dbReference type="GO" id="GO:0008927">
    <property type="term" value="F:mannonate dehydratase activity"/>
    <property type="evidence" value="ECO:0007669"/>
    <property type="project" value="UniProtKB-EC"/>
</dbReference>
<protein>
    <recommendedName>
        <fullName evidence="7">mannonate dehydratase</fullName>
        <ecNumber evidence="7">4.2.1.8</ecNumber>
    </recommendedName>
</protein>
<dbReference type="Gene3D" id="3.20.20.150">
    <property type="entry name" value="Divalent-metal-dependent TIM barrel enzymes"/>
    <property type="match status" value="1"/>
</dbReference>
<comment type="caution">
    <text evidence="11">The sequence shown here is derived from an EMBL/GenBank/DDBJ whole genome shotgun (WGS) entry which is preliminary data.</text>
</comment>
<dbReference type="RefSeq" id="WP_148775369.1">
    <property type="nucleotide sequence ID" value="NZ_VSSS01000042.1"/>
</dbReference>
<keyword evidence="8" id="KW-0408">Iron</keyword>
<dbReference type="Proteomes" id="UP000324758">
    <property type="component" value="Unassembled WGS sequence"/>
</dbReference>
<evidence type="ECO:0000256" key="7">
    <source>
        <dbReference type="ARBA" id="ARBA00012927"/>
    </source>
</evidence>
<evidence type="ECO:0000256" key="1">
    <source>
        <dbReference type="ARBA" id="ARBA00001794"/>
    </source>
</evidence>
<evidence type="ECO:0000256" key="2">
    <source>
        <dbReference type="ARBA" id="ARBA00001936"/>
    </source>
</evidence>
<comment type="function">
    <text evidence="4">Catalyzes the dehydration of D-mannonate.</text>
</comment>
<comment type="pathway">
    <text evidence="5">Carbohydrate metabolism; pentose and glucuronate interconversion.</text>
</comment>
<accession>A0A5D3K7Y3</accession>
<dbReference type="PANTHER" id="PTHR30387">
    <property type="entry name" value="MANNONATE DEHYDRATASE"/>
    <property type="match status" value="1"/>
</dbReference>
<dbReference type="GO" id="GO:0042840">
    <property type="term" value="P:D-glucuronate catabolic process"/>
    <property type="evidence" value="ECO:0007669"/>
    <property type="project" value="TreeGrafter"/>
</dbReference>
<dbReference type="AlphaFoldDB" id="A0A5D3K7Y3"/>
<organism evidence="11 12">
    <name type="scientific">Bradyrhizobium rifense</name>
    <dbReference type="NCBI Taxonomy" id="515499"/>
    <lineage>
        <taxon>Bacteria</taxon>
        <taxon>Pseudomonadati</taxon>
        <taxon>Pseudomonadota</taxon>
        <taxon>Alphaproteobacteria</taxon>
        <taxon>Hyphomicrobiales</taxon>
        <taxon>Nitrobacteraceae</taxon>
        <taxon>Bradyrhizobium</taxon>
    </lineage>
</organism>
<evidence type="ECO:0000256" key="8">
    <source>
        <dbReference type="ARBA" id="ARBA00023004"/>
    </source>
</evidence>
<comment type="similarity">
    <text evidence="6">Belongs to the mannonate dehydratase family.</text>
</comment>
<proteinExistence type="inferred from homology"/>
<dbReference type="Pfam" id="PF03786">
    <property type="entry name" value="UxuA"/>
    <property type="match status" value="1"/>
</dbReference>
<comment type="catalytic activity">
    <reaction evidence="1">
        <text>D-mannonate = 2-dehydro-3-deoxy-D-gluconate + H2O</text>
        <dbReference type="Rhea" id="RHEA:20097"/>
        <dbReference type="ChEBI" id="CHEBI:15377"/>
        <dbReference type="ChEBI" id="CHEBI:17767"/>
        <dbReference type="ChEBI" id="CHEBI:57990"/>
        <dbReference type="EC" id="4.2.1.8"/>
    </reaction>
</comment>
<dbReference type="EC" id="4.2.1.8" evidence="7"/>
<dbReference type="InterPro" id="IPR004628">
    <property type="entry name" value="Man_deHydtase"/>
</dbReference>
<evidence type="ECO:0000256" key="3">
    <source>
        <dbReference type="ARBA" id="ARBA00001954"/>
    </source>
</evidence>
<dbReference type="OrthoDB" id="9780250at2"/>
<dbReference type="EMBL" id="VSSS01000042">
    <property type="protein sequence ID" value="TYL91782.1"/>
    <property type="molecule type" value="Genomic_DNA"/>
</dbReference>
<keyword evidence="10" id="KW-0456">Lyase</keyword>
<dbReference type="SUPFAM" id="SSF51658">
    <property type="entry name" value="Xylose isomerase-like"/>
    <property type="match status" value="1"/>
</dbReference>
<evidence type="ECO:0000313" key="12">
    <source>
        <dbReference type="Proteomes" id="UP000324758"/>
    </source>
</evidence>
<name>A0A5D3K7Y3_9BRAD</name>
<reference evidence="11 12" key="1">
    <citation type="submission" date="2019-08" db="EMBL/GenBank/DDBJ databases">
        <title>Bradyrhizobium hipponensis sp. nov., a rhizobium isolated from a Lupinus angustifolius root nodule in Tunisia.</title>
        <authorList>
            <person name="Off K."/>
            <person name="Rejili M."/>
            <person name="Mars M."/>
            <person name="Brachmann A."/>
            <person name="Marin M."/>
        </authorList>
    </citation>
    <scope>NUCLEOTIDE SEQUENCE [LARGE SCALE GENOMIC DNA]</scope>
    <source>
        <strain evidence="11 12">CTAW71</strain>
    </source>
</reference>
<evidence type="ECO:0000256" key="5">
    <source>
        <dbReference type="ARBA" id="ARBA00004892"/>
    </source>
</evidence>
<evidence type="ECO:0000256" key="4">
    <source>
        <dbReference type="ARBA" id="ARBA00002713"/>
    </source>
</evidence>
<dbReference type="InterPro" id="IPR036237">
    <property type="entry name" value="Xyl_isomerase-like_sf"/>
</dbReference>